<dbReference type="InterPro" id="IPR005017">
    <property type="entry name" value="OMPP1/FadL/TodX"/>
</dbReference>
<evidence type="ECO:0000313" key="10">
    <source>
        <dbReference type="Proteomes" id="UP001424441"/>
    </source>
</evidence>
<evidence type="ECO:0000256" key="4">
    <source>
        <dbReference type="ARBA" id="ARBA00022692"/>
    </source>
</evidence>
<evidence type="ECO:0000256" key="7">
    <source>
        <dbReference type="ARBA" id="ARBA00023237"/>
    </source>
</evidence>
<gene>
    <name evidence="9" type="ORF">GCM10008943_17600</name>
</gene>
<dbReference type="PANTHER" id="PTHR35093">
    <property type="entry name" value="OUTER MEMBRANE PROTEIN NMB0088-RELATED"/>
    <property type="match status" value="1"/>
</dbReference>
<dbReference type="Pfam" id="PF03349">
    <property type="entry name" value="Toluene_X"/>
    <property type="match status" value="1"/>
</dbReference>
<evidence type="ECO:0000256" key="5">
    <source>
        <dbReference type="ARBA" id="ARBA00022729"/>
    </source>
</evidence>
<evidence type="ECO:0000256" key="8">
    <source>
        <dbReference type="SAM" id="SignalP"/>
    </source>
</evidence>
<evidence type="ECO:0000256" key="2">
    <source>
        <dbReference type="ARBA" id="ARBA00008163"/>
    </source>
</evidence>
<dbReference type="Gene3D" id="2.40.160.60">
    <property type="entry name" value="Outer membrane protein transport protein (OMPP1/FadL/TodX)"/>
    <property type="match status" value="1"/>
</dbReference>
<comment type="caution">
    <text evidence="9">The sequence shown here is derived from an EMBL/GenBank/DDBJ whole genome shotgun (WGS) entry which is preliminary data.</text>
</comment>
<evidence type="ECO:0000256" key="3">
    <source>
        <dbReference type="ARBA" id="ARBA00022452"/>
    </source>
</evidence>
<protein>
    <submittedName>
        <fullName evidence="9">OmpP1/FadL family transporter</fullName>
    </submittedName>
</protein>
<comment type="subcellular location">
    <subcellularLocation>
        <location evidence="1">Cell outer membrane</location>
        <topology evidence="1">Multi-pass membrane protein</topology>
    </subcellularLocation>
</comment>
<evidence type="ECO:0000313" key="9">
    <source>
        <dbReference type="EMBL" id="GAA0602647.1"/>
    </source>
</evidence>
<organism evidence="9 10">
    <name type="scientific">Paenochrobactrum glaciei</name>
    <dbReference type="NCBI Taxonomy" id="486407"/>
    <lineage>
        <taxon>Bacteria</taxon>
        <taxon>Pseudomonadati</taxon>
        <taxon>Pseudomonadota</taxon>
        <taxon>Alphaproteobacteria</taxon>
        <taxon>Hyphomicrobiales</taxon>
        <taxon>Brucellaceae</taxon>
        <taxon>Paenochrobactrum</taxon>
    </lineage>
</organism>
<keyword evidence="5 8" id="KW-0732">Signal</keyword>
<sequence>MCKIITRTAKTSPVLLVTLLGGTFFAHAGGFERSSQDFDILFEEGNLVESGATFVAPQRKLKNIRPTTTDLPLVANDTVNEGKSYWVPKVSARLQLADDVACAAQYRQPWGIVMDVGKDTLRAYSSIEQEISSHDIGVNCSYRIEAGEKGFVRLLGGLSYQELSGYQTKMLRNQAIATLDVDGRSWGWRLGAAYEVPELALRASVVYQSKVKYDLSGTIEGVIPQTLNVGSDVSLPQSVEFKFQTGIAQDWIALASVKWTDWKSIQVVPFALKEAVPIYGLPIGRVMSSLDLYFRDGWTVTGGVAHKFNDQWSGAATVTWDRGTTTGWTSQTDVWLFGAGANYKATDHLDIKLSGALGLLKSGVFHDKISTSDFGTDLVKAFSVAAKLKF</sequence>
<feature type="chain" id="PRO_5045941114" evidence="8">
    <location>
        <begin position="29"/>
        <end position="390"/>
    </location>
</feature>
<dbReference type="PANTHER" id="PTHR35093:SF8">
    <property type="entry name" value="OUTER MEMBRANE PROTEIN NMB0088-RELATED"/>
    <property type="match status" value="1"/>
</dbReference>
<keyword evidence="10" id="KW-1185">Reference proteome</keyword>
<dbReference type="RefSeq" id="WP_343804499.1">
    <property type="nucleotide sequence ID" value="NZ_BAAADE010000002.1"/>
</dbReference>
<accession>A0ABN1G282</accession>
<dbReference type="Proteomes" id="UP001424441">
    <property type="component" value="Unassembled WGS sequence"/>
</dbReference>
<dbReference type="SUPFAM" id="SSF56935">
    <property type="entry name" value="Porins"/>
    <property type="match status" value="1"/>
</dbReference>
<keyword evidence="7" id="KW-0998">Cell outer membrane</keyword>
<keyword evidence="6" id="KW-0472">Membrane</keyword>
<evidence type="ECO:0000256" key="6">
    <source>
        <dbReference type="ARBA" id="ARBA00023136"/>
    </source>
</evidence>
<name>A0ABN1G282_9HYPH</name>
<evidence type="ECO:0000256" key="1">
    <source>
        <dbReference type="ARBA" id="ARBA00004571"/>
    </source>
</evidence>
<keyword evidence="3" id="KW-1134">Transmembrane beta strand</keyword>
<reference evidence="9 10" key="1">
    <citation type="journal article" date="2019" name="Int. J. Syst. Evol. Microbiol.">
        <title>The Global Catalogue of Microorganisms (GCM) 10K type strain sequencing project: providing services to taxonomists for standard genome sequencing and annotation.</title>
        <authorList>
            <consortium name="The Broad Institute Genomics Platform"/>
            <consortium name="The Broad Institute Genome Sequencing Center for Infectious Disease"/>
            <person name="Wu L."/>
            <person name="Ma J."/>
        </authorList>
    </citation>
    <scope>NUCLEOTIDE SEQUENCE [LARGE SCALE GENOMIC DNA]</scope>
    <source>
        <strain evidence="9 10">JCM 15115</strain>
    </source>
</reference>
<feature type="signal peptide" evidence="8">
    <location>
        <begin position="1"/>
        <end position="28"/>
    </location>
</feature>
<keyword evidence="4" id="KW-0812">Transmembrane</keyword>
<proteinExistence type="inferred from homology"/>
<dbReference type="EMBL" id="BAAADE010000002">
    <property type="protein sequence ID" value="GAA0602647.1"/>
    <property type="molecule type" value="Genomic_DNA"/>
</dbReference>
<comment type="similarity">
    <text evidence="2">Belongs to the OmpP1/FadL family.</text>
</comment>